<dbReference type="InterPro" id="IPR018247">
    <property type="entry name" value="EF_Hand_1_Ca_BS"/>
</dbReference>
<sequence length="149" mass="16707">MADNFSSEQIEDFKEVFYMYDKDGSGSISAKEFGKVMRALGQNPTEAELNAMIYDGDSDGNRSIDFEEFLGMMAEKMKNPIMDSDVRAAFQVFDKDGNGFISAKELRHVMTSLGEALTEEEVDEMIDEADVNGDGQVNYEEFVAMMSKQ</sequence>
<dbReference type="CDD" id="cd00051">
    <property type="entry name" value="EFh"/>
    <property type="match status" value="2"/>
</dbReference>
<feature type="domain" description="EF-hand" evidence="3">
    <location>
        <begin position="81"/>
        <end position="116"/>
    </location>
</feature>
<protein>
    <submittedName>
        <fullName evidence="5">EF-hand domain-containing protein</fullName>
    </submittedName>
</protein>
<dbReference type="AlphaFoldDB" id="A0AAF3EJM5"/>
<feature type="domain" description="EF-hand" evidence="3">
    <location>
        <begin position="117"/>
        <end position="149"/>
    </location>
</feature>
<feature type="domain" description="EF-hand" evidence="3">
    <location>
        <begin position="44"/>
        <end position="79"/>
    </location>
</feature>
<dbReference type="WBParaSite" id="MBELARI_LOCUS13981">
    <property type="protein sequence ID" value="MBELARI_LOCUS13981"/>
    <property type="gene ID" value="MBELARI_LOCUS13981"/>
</dbReference>
<keyword evidence="1" id="KW-0677">Repeat</keyword>
<evidence type="ECO:0000259" key="3">
    <source>
        <dbReference type="PROSITE" id="PS50222"/>
    </source>
</evidence>
<dbReference type="Pfam" id="PF13499">
    <property type="entry name" value="EF-hand_7"/>
    <property type="match status" value="2"/>
</dbReference>
<dbReference type="PANTHER" id="PTHR23048">
    <property type="entry name" value="MYOSIN LIGHT CHAIN 1, 3"/>
    <property type="match status" value="1"/>
</dbReference>
<dbReference type="Gene3D" id="1.10.238.10">
    <property type="entry name" value="EF-hand"/>
    <property type="match status" value="2"/>
</dbReference>
<dbReference type="SUPFAM" id="SSF47473">
    <property type="entry name" value="EF-hand"/>
    <property type="match status" value="1"/>
</dbReference>
<keyword evidence="4" id="KW-1185">Reference proteome</keyword>
<dbReference type="GO" id="GO:0016460">
    <property type="term" value="C:myosin II complex"/>
    <property type="evidence" value="ECO:0007669"/>
    <property type="project" value="TreeGrafter"/>
</dbReference>
<dbReference type="PROSITE" id="PS50222">
    <property type="entry name" value="EF_HAND_2"/>
    <property type="match status" value="4"/>
</dbReference>
<dbReference type="GO" id="GO:0005509">
    <property type="term" value="F:calcium ion binding"/>
    <property type="evidence" value="ECO:0007669"/>
    <property type="project" value="InterPro"/>
</dbReference>
<dbReference type="InterPro" id="IPR050230">
    <property type="entry name" value="CALM/Myosin/TropC-like"/>
</dbReference>
<dbReference type="SMART" id="SM00054">
    <property type="entry name" value="EFh"/>
    <property type="match status" value="4"/>
</dbReference>
<dbReference type="InterPro" id="IPR011992">
    <property type="entry name" value="EF-hand-dom_pair"/>
</dbReference>
<keyword evidence="2" id="KW-0106">Calcium</keyword>
<evidence type="ECO:0000313" key="5">
    <source>
        <dbReference type="WBParaSite" id="MBELARI_LOCUS13981"/>
    </source>
</evidence>
<dbReference type="FunFam" id="1.10.238.10:FF:000003">
    <property type="entry name" value="Calmodulin A"/>
    <property type="match status" value="1"/>
</dbReference>
<dbReference type="InterPro" id="IPR002048">
    <property type="entry name" value="EF_hand_dom"/>
</dbReference>
<evidence type="ECO:0000256" key="1">
    <source>
        <dbReference type="ARBA" id="ARBA00022737"/>
    </source>
</evidence>
<evidence type="ECO:0000256" key="2">
    <source>
        <dbReference type="ARBA" id="ARBA00022837"/>
    </source>
</evidence>
<dbReference type="PANTHER" id="PTHR23048:SF0">
    <property type="entry name" value="CALMODULIN LIKE 3"/>
    <property type="match status" value="1"/>
</dbReference>
<dbReference type="PROSITE" id="PS00018">
    <property type="entry name" value="EF_HAND_1"/>
    <property type="match status" value="4"/>
</dbReference>
<evidence type="ECO:0000313" key="4">
    <source>
        <dbReference type="Proteomes" id="UP000887575"/>
    </source>
</evidence>
<accession>A0AAF3EJM5</accession>
<feature type="domain" description="EF-hand" evidence="3">
    <location>
        <begin position="8"/>
        <end position="43"/>
    </location>
</feature>
<dbReference type="Proteomes" id="UP000887575">
    <property type="component" value="Unassembled WGS sequence"/>
</dbReference>
<reference evidence="5" key="1">
    <citation type="submission" date="2024-02" db="UniProtKB">
        <authorList>
            <consortium name="WormBaseParasite"/>
        </authorList>
    </citation>
    <scope>IDENTIFICATION</scope>
</reference>
<proteinExistence type="predicted"/>
<name>A0AAF3EJM5_9BILA</name>
<organism evidence="4 5">
    <name type="scientific">Mesorhabditis belari</name>
    <dbReference type="NCBI Taxonomy" id="2138241"/>
    <lineage>
        <taxon>Eukaryota</taxon>
        <taxon>Metazoa</taxon>
        <taxon>Ecdysozoa</taxon>
        <taxon>Nematoda</taxon>
        <taxon>Chromadorea</taxon>
        <taxon>Rhabditida</taxon>
        <taxon>Rhabditina</taxon>
        <taxon>Rhabditomorpha</taxon>
        <taxon>Rhabditoidea</taxon>
        <taxon>Rhabditidae</taxon>
        <taxon>Mesorhabditinae</taxon>
        <taxon>Mesorhabditis</taxon>
    </lineage>
</organism>